<dbReference type="EMBL" id="KV425887">
    <property type="protein sequence ID" value="KZW02719.1"/>
    <property type="molecule type" value="Genomic_DNA"/>
</dbReference>
<name>A0A165PVD9_EXIGL</name>
<dbReference type="Proteomes" id="UP000077266">
    <property type="component" value="Unassembled WGS sequence"/>
</dbReference>
<reference evidence="2 3" key="1">
    <citation type="journal article" date="2016" name="Mol. Biol. Evol.">
        <title>Comparative Genomics of Early-Diverging Mushroom-Forming Fungi Provides Insights into the Origins of Lignocellulose Decay Capabilities.</title>
        <authorList>
            <person name="Nagy L.G."/>
            <person name="Riley R."/>
            <person name="Tritt A."/>
            <person name="Adam C."/>
            <person name="Daum C."/>
            <person name="Floudas D."/>
            <person name="Sun H."/>
            <person name="Yadav J.S."/>
            <person name="Pangilinan J."/>
            <person name="Larsson K.H."/>
            <person name="Matsuura K."/>
            <person name="Barry K."/>
            <person name="Labutti K."/>
            <person name="Kuo R."/>
            <person name="Ohm R.A."/>
            <person name="Bhattacharya S.S."/>
            <person name="Shirouzu T."/>
            <person name="Yoshinaga Y."/>
            <person name="Martin F.M."/>
            <person name="Grigoriev I.V."/>
            <person name="Hibbett D.S."/>
        </authorList>
    </citation>
    <scope>NUCLEOTIDE SEQUENCE [LARGE SCALE GENOMIC DNA]</scope>
    <source>
        <strain evidence="2 3">HHB12029</strain>
    </source>
</reference>
<feature type="non-terminal residue" evidence="2">
    <location>
        <position position="75"/>
    </location>
</feature>
<proteinExistence type="predicted"/>
<feature type="region of interest" description="Disordered" evidence="1">
    <location>
        <begin position="34"/>
        <end position="58"/>
    </location>
</feature>
<gene>
    <name evidence="2" type="ORF">EXIGLDRAFT_829225</name>
</gene>
<keyword evidence="3" id="KW-1185">Reference proteome</keyword>
<feature type="non-terminal residue" evidence="2">
    <location>
        <position position="1"/>
    </location>
</feature>
<dbReference type="AlphaFoldDB" id="A0A165PVD9"/>
<organism evidence="2 3">
    <name type="scientific">Exidia glandulosa HHB12029</name>
    <dbReference type="NCBI Taxonomy" id="1314781"/>
    <lineage>
        <taxon>Eukaryota</taxon>
        <taxon>Fungi</taxon>
        <taxon>Dikarya</taxon>
        <taxon>Basidiomycota</taxon>
        <taxon>Agaricomycotina</taxon>
        <taxon>Agaricomycetes</taxon>
        <taxon>Auriculariales</taxon>
        <taxon>Exidiaceae</taxon>
        <taxon>Exidia</taxon>
    </lineage>
</organism>
<evidence type="ECO:0000313" key="3">
    <source>
        <dbReference type="Proteomes" id="UP000077266"/>
    </source>
</evidence>
<evidence type="ECO:0000256" key="1">
    <source>
        <dbReference type="SAM" id="MobiDB-lite"/>
    </source>
</evidence>
<feature type="compositionally biased region" description="Polar residues" evidence="1">
    <location>
        <begin position="34"/>
        <end position="51"/>
    </location>
</feature>
<dbReference type="InParanoid" id="A0A165PVD9"/>
<accession>A0A165PVD9</accession>
<evidence type="ECO:0000313" key="2">
    <source>
        <dbReference type="EMBL" id="KZW02719.1"/>
    </source>
</evidence>
<sequence>CPRRRSRLCLHPSALIISWTDCVRLRRSRRSLNAQGNAACSGSSSHTTTACTPKASRCPCSLAPSRERLRRRIED</sequence>
<protein>
    <submittedName>
        <fullName evidence="2">Uncharacterized protein</fullName>
    </submittedName>
</protein>